<organism evidence="1 2">
    <name type="scientific">Ambrosia artemisiifolia</name>
    <name type="common">Common ragweed</name>
    <dbReference type="NCBI Taxonomy" id="4212"/>
    <lineage>
        <taxon>Eukaryota</taxon>
        <taxon>Viridiplantae</taxon>
        <taxon>Streptophyta</taxon>
        <taxon>Embryophyta</taxon>
        <taxon>Tracheophyta</taxon>
        <taxon>Spermatophyta</taxon>
        <taxon>Magnoliopsida</taxon>
        <taxon>eudicotyledons</taxon>
        <taxon>Gunneridae</taxon>
        <taxon>Pentapetalae</taxon>
        <taxon>asterids</taxon>
        <taxon>campanulids</taxon>
        <taxon>Asterales</taxon>
        <taxon>Asteraceae</taxon>
        <taxon>Asteroideae</taxon>
        <taxon>Heliantheae alliance</taxon>
        <taxon>Heliantheae</taxon>
        <taxon>Ambrosia</taxon>
    </lineage>
</organism>
<name>A0AAD5BLM6_AMBAR</name>
<gene>
    <name evidence="1" type="ORF">M8C21_020235</name>
</gene>
<dbReference type="Proteomes" id="UP001206925">
    <property type="component" value="Unassembled WGS sequence"/>
</dbReference>
<protein>
    <submittedName>
        <fullName evidence="1">Uncharacterized protein</fullName>
    </submittedName>
</protein>
<proteinExistence type="predicted"/>
<feature type="non-terminal residue" evidence="1">
    <location>
        <position position="100"/>
    </location>
</feature>
<keyword evidence="2" id="KW-1185">Reference proteome</keyword>
<sequence length="100" mass="11482">MLPPHTNIVHVSGMLDCKYSEPSTPLILNLPNQINTLNPAGKPYVRWLMEDSTQSRMRFSAAYVHCLKEMHFLLFSPGLPRVIGLINEMFQAWNRSEARL</sequence>
<accession>A0AAD5BLM6</accession>
<dbReference type="EMBL" id="JAMZMK010011941">
    <property type="protein sequence ID" value="KAI7725414.1"/>
    <property type="molecule type" value="Genomic_DNA"/>
</dbReference>
<evidence type="ECO:0000313" key="1">
    <source>
        <dbReference type="EMBL" id="KAI7725414.1"/>
    </source>
</evidence>
<comment type="caution">
    <text evidence="1">The sequence shown here is derived from an EMBL/GenBank/DDBJ whole genome shotgun (WGS) entry which is preliminary data.</text>
</comment>
<evidence type="ECO:0000313" key="2">
    <source>
        <dbReference type="Proteomes" id="UP001206925"/>
    </source>
</evidence>
<dbReference type="AlphaFoldDB" id="A0AAD5BLM6"/>
<reference evidence="1" key="1">
    <citation type="submission" date="2022-06" db="EMBL/GenBank/DDBJ databases">
        <title>Uncovering the hologenomic basis of an extraordinary plant invasion.</title>
        <authorList>
            <person name="Bieker V.C."/>
            <person name="Martin M.D."/>
            <person name="Gilbert T."/>
            <person name="Hodgins K."/>
            <person name="Battlay P."/>
            <person name="Petersen B."/>
            <person name="Wilson J."/>
        </authorList>
    </citation>
    <scope>NUCLEOTIDE SEQUENCE</scope>
    <source>
        <strain evidence="1">AA19_3_7</strain>
        <tissue evidence="1">Leaf</tissue>
    </source>
</reference>